<dbReference type="PROSITE" id="PS00211">
    <property type="entry name" value="ABC_TRANSPORTER_1"/>
    <property type="match status" value="1"/>
</dbReference>
<dbReference type="Pfam" id="PF00005">
    <property type="entry name" value="ABC_tran"/>
    <property type="match status" value="1"/>
</dbReference>
<dbReference type="InterPro" id="IPR017871">
    <property type="entry name" value="ABC_transporter-like_CS"/>
</dbReference>
<dbReference type="Proteomes" id="UP000182888">
    <property type="component" value="Unassembled WGS sequence"/>
</dbReference>
<evidence type="ECO:0000256" key="3">
    <source>
        <dbReference type="ARBA" id="ARBA00022741"/>
    </source>
</evidence>
<reference evidence="7" key="1">
    <citation type="submission" date="2014-08" db="EMBL/GenBank/DDBJ databases">
        <authorList>
            <person name="Edwards T."/>
        </authorList>
    </citation>
    <scope>NUCLEOTIDE SEQUENCE [LARGE SCALE GENOMIC DNA]</scope>
</reference>
<organism evidence="6 7">
    <name type="scientific">Mesorhizobium plurifarium</name>
    <dbReference type="NCBI Taxonomy" id="69974"/>
    <lineage>
        <taxon>Bacteria</taxon>
        <taxon>Pseudomonadati</taxon>
        <taxon>Pseudomonadota</taxon>
        <taxon>Alphaproteobacteria</taxon>
        <taxon>Hyphomicrobiales</taxon>
        <taxon>Phyllobacteriaceae</taxon>
        <taxon>Mesorhizobium</taxon>
    </lineage>
</organism>
<dbReference type="PROSITE" id="PS50893">
    <property type="entry name" value="ABC_TRANSPORTER_2"/>
    <property type="match status" value="1"/>
</dbReference>
<evidence type="ECO:0000256" key="4">
    <source>
        <dbReference type="ARBA" id="ARBA00022840"/>
    </source>
</evidence>
<dbReference type="PANTHER" id="PTHR42788">
    <property type="entry name" value="TAURINE IMPORT ATP-BINDING PROTEIN-RELATED"/>
    <property type="match status" value="1"/>
</dbReference>
<dbReference type="InterPro" id="IPR027417">
    <property type="entry name" value="P-loop_NTPase"/>
</dbReference>
<gene>
    <name evidence="6" type="ORF">MPL1032_130096</name>
</gene>
<accession>A0A0K2VQA7</accession>
<evidence type="ECO:0000259" key="5">
    <source>
        <dbReference type="PROSITE" id="PS50893"/>
    </source>
</evidence>
<dbReference type="SMART" id="SM00382">
    <property type="entry name" value="AAA"/>
    <property type="match status" value="1"/>
</dbReference>
<evidence type="ECO:0000256" key="2">
    <source>
        <dbReference type="ARBA" id="ARBA00022448"/>
    </source>
</evidence>
<comment type="similarity">
    <text evidence="1">Belongs to the ABC transporter superfamily.</text>
</comment>
<evidence type="ECO:0000256" key="1">
    <source>
        <dbReference type="ARBA" id="ARBA00005417"/>
    </source>
</evidence>
<keyword evidence="2" id="KW-0813">Transport</keyword>
<dbReference type="AlphaFoldDB" id="A0A0K2VQA7"/>
<dbReference type="GO" id="GO:0005524">
    <property type="term" value="F:ATP binding"/>
    <property type="evidence" value="ECO:0007669"/>
    <property type="project" value="UniProtKB-KW"/>
</dbReference>
<sequence length="255" mass="28290">MTAPRLSLHHLSKRFGALDVLGDISLTVGAGEFVSILGPSGAGKSTLFQILTGATSPETGSIAFDGQGLKDPTGKFAFMPQRDALMPWRRVIDNATLGLEVQGVPRAEARRRVAPLFDQFGLAGFERHYPSQLSGGMRQRVALLRTVVQERQMLLLDEPFGALDALTRTSMQQWLERMWERHRWTALLITHDVREAVFLSDRIYVLSTRPARVVREIKVPLPRPRVVHDLASSDAIRIEADLLDALLGNASVEFA</sequence>
<keyword evidence="4" id="KW-0067">ATP-binding</keyword>
<dbReference type="Gene3D" id="3.40.50.300">
    <property type="entry name" value="P-loop containing nucleotide triphosphate hydrolases"/>
    <property type="match status" value="1"/>
</dbReference>
<feature type="domain" description="ABC transporter" evidence="5">
    <location>
        <begin position="6"/>
        <end position="233"/>
    </location>
</feature>
<name>A0A0K2VQA7_MESPL</name>
<dbReference type="EMBL" id="CCND01000005">
    <property type="protein sequence ID" value="CDX51022.1"/>
    <property type="molecule type" value="Genomic_DNA"/>
</dbReference>
<evidence type="ECO:0000313" key="6">
    <source>
        <dbReference type="EMBL" id="CDX51022.1"/>
    </source>
</evidence>
<protein>
    <recommendedName>
        <fullName evidence="5">ABC transporter domain-containing protein</fullName>
    </recommendedName>
</protein>
<proteinExistence type="inferred from homology"/>
<keyword evidence="3" id="KW-0547">Nucleotide-binding</keyword>
<dbReference type="InterPro" id="IPR003439">
    <property type="entry name" value="ABC_transporter-like_ATP-bd"/>
</dbReference>
<evidence type="ECO:0000313" key="7">
    <source>
        <dbReference type="Proteomes" id="UP000182888"/>
    </source>
</evidence>
<dbReference type="CDD" id="cd03293">
    <property type="entry name" value="ABC_NrtD_SsuB_transporters"/>
    <property type="match status" value="1"/>
</dbReference>
<dbReference type="InterPro" id="IPR003593">
    <property type="entry name" value="AAA+_ATPase"/>
</dbReference>
<dbReference type="SUPFAM" id="SSF52540">
    <property type="entry name" value="P-loop containing nucleoside triphosphate hydrolases"/>
    <property type="match status" value="1"/>
</dbReference>
<dbReference type="InterPro" id="IPR050166">
    <property type="entry name" value="ABC_transporter_ATP-bind"/>
</dbReference>
<dbReference type="GO" id="GO:0016887">
    <property type="term" value="F:ATP hydrolysis activity"/>
    <property type="evidence" value="ECO:0007669"/>
    <property type="project" value="InterPro"/>
</dbReference>
<dbReference type="PANTHER" id="PTHR42788:SF2">
    <property type="entry name" value="ABC TRANSPORTER ATP-BINDING PROTEIN"/>
    <property type="match status" value="1"/>
</dbReference>